<proteinExistence type="predicted"/>
<protein>
    <recommendedName>
        <fullName evidence="4">Lipoprotein</fullName>
    </recommendedName>
</protein>
<dbReference type="OrthoDB" id="989349at2759"/>
<organism evidence="2 3">
    <name type="scientific">Adiantum capillus-veneris</name>
    <name type="common">Maidenhair fern</name>
    <dbReference type="NCBI Taxonomy" id="13818"/>
    <lineage>
        <taxon>Eukaryota</taxon>
        <taxon>Viridiplantae</taxon>
        <taxon>Streptophyta</taxon>
        <taxon>Embryophyta</taxon>
        <taxon>Tracheophyta</taxon>
        <taxon>Polypodiopsida</taxon>
        <taxon>Polypodiidae</taxon>
        <taxon>Polypodiales</taxon>
        <taxon>Pteridineae</taxon>
        <taxon>Pteridaceae</taxon>
        <taxon>Vittarioideae</taxon>
        <taxon>Adiantum</taxon>
    </lineage>
</organism>
<accession>A0A9D4V3S4</accession>
<evidence type="ECO:0008006" key="4">
    <source>
        <dbReference type="Google" id="ProtNLM"/>
    </source>
</evidence>
<evidence type="ECO:0000256" key="1">
    <source>
        <dbReference type="SAM" id="SignalP"/>
    </source>
</evidence>
<evidence type="ECO:0000313" key="3">
    <source>
        <dbReference type="Proteomes" id="UP000886520"/>
    </source>
</evidence>
<keyword evidence="1" id="KW-0732">Signal</keyword>
<dbReference type="AlphaFoldDB" id="A0A9D4V3S4"/>
<gene>
    <name evidence="2" type="ORF">GOP47_0006394</name>
</gene>
<sequence>MVSRKLPLLRQLLMGICMFMQSACNVSYGRPLYLPLTLEEPQTATFTVASDFVGVSAATQAVDAPSKSSVVPLDTVNRRAGADQWHASSRKGKSSNELLLLMRKVLHRLATVSRMDGGAEESAVAAIEIRQQPSGDDILKGQVAVERTRNITAVEVRMLWEKVTGQSFPVDELALAGLKYNRRGLTVGDDVAQAQKRLVPGGPDPLHHSSEPLSP</sequence>
<comment type="caution">
    <text evidence="2">The sequence shown here is derived from an EMBL/GenBank/DDBJ whole genome shotgun (WGS) entry which is preliminary data.</text>
</comment>
<feature type="signal peptide" evidence="1">
    <location>
        <begin position="1"/>
        <end position="24"/>
    </location>
</feature>
<evidence type="ECO:0000313" key="2">
    <source>
        <dbReference type="EMBL" id="KAI5078723.1"/>
    </source>
</evidence>
<keyword evidence="3" id="KW-1185">Reference proteome</keyword>
<reference evidence="2" key="1">
    <citation type="submission" date="2021-01" db="EMBL/GenBank/DDBJ databases">
        <title>Adiantum capillus-veneris genome.</title>
        <authorList>
            <person name="Fang Y."/>
            <person name="Liao Q."/>
        </authorList>
    </citation>
    <scope>NUCLEOTIDE SEQUENCE</scope>
    <source>
        <strain evidence="2">H3</strain>
        <tissue evidence="2">Leaf</tissue>
    </source>
</reference>
<dbReference type="Proteomes" id="UP000886520">
    <property type="component" value="Chromosome 6"/>
</dbReference>
<dbReference type="EMBL" id="JABFUD020000006">
    <property type="protein sequence ID" value="KAI5078723.1"/>
    <property type="molecule type" value="Genomic_DNA"/>
</dbReference>
<feature type="chain" id="PRO_5039350061" description="Lipoprotein" evidence="1">
    <location>
        <begin position="25"/>
        <end position="215"/>
    </location>
</feature>
<name>A0A9D4V3S4_ADICA</name>